<keyword evidence="2" id="KW-0560">Oxidoreductase</keyword>
<evidence type="ECO:0000313" key="4">
    <source>
        <dbReference type="EMBL" id="PMD60650.1"/>
    </source>
</evidence>
<accession>A0A2J6TC94</accession>
<dbReference type="Pfam" id="PF08240">
    <property type="entry name" value="ADH_N"/>
    <property type="match status" value="1"/>
</dbReference>
<evidence type="ECO:0000259" key="3">
    <source>
        <dbReference type="Pfam" id="PF08240"/>
    </source>
</evidence>
<dbReference type="Gene3D" id="3.90.180.10">
    <property type="entry name" value="Medium-chain alcohol dehydrogenases, catalytic domain"/>
    <property type="match status" value="1"/>
</dbReference>
<dbReference type="EMBL" id="KZ613788">
    <property type="protein sequence ID" value="PMD60650.1"/>
    <property type="molecule type" value="Genomic_DNA"/>
</dbReference>
<dbReference type="InParanoid" id="A0A2J6TC94"/>
<dbReference type="InterPro" id="IPR013154">
    <property type="entry name" value="ADH-like_N"/>
</dbReference>
<evidence type="ECO:0000313" key="5">
    <source>
        <dbReference type="Proteomes" id="UP000235371"/>
    </source>
</evidence>
<evidence type="ECO:0000256" key="2">
    <source>
        <dbReference type="ARBA" id="ARBA00023002"/>
    </source>
</evidence>
<dbReference type="GeneID" id="36593880"/>
<dbReference type="PANTHER" id="PTHR45348">
    <property type="entry name" value="HYPOTHETICAL OXIDOREDUCTASE (EUROFUNG)"/>
    <property type="match status" value="1"/>
</dbReference>
<dbReference type="OrthoDB" id="48317at2759"/>
<dbReference type="Proteomes" id="UP000235371">
    <property type="component" value="Unassembled WGS sequence"/>
</dbReference>
<dbReference type="InterPro" id="IPR011032">
    <property type="entry name" value="GroES-like_sf"/>
</dbReference>
<dbReference type="SUPFAM" id="SSF51735">
    <property type="entry name" value="NAD(P)-binding Rossmann-fold domains"/>
    <property type="match status" value="1"/>
</dbReference>
<sequence>MAFSPERSLVLTSSENLLEKEKARAADPLKVNSAPTWTRRNEIFTENHTLAINLVDGTIQTRGWFPLNCPTIFRQDVTGIVAAIGHNVTRFKIGNRVIGHGVGMATKQNQHMGFQSYTVVQTNMASELPDDMTFEKAAVIPLGYSTAASELFQGEFLNLQMLTELKRKDPGKKLLVWGGADSVWGNAMKVLEASQVFDYHSPTVCDDLVAAFKGKTIAGVFDCIGGAATAVCTDVVHKSTSDKFVTTTRSRFPTPPEGLGIKHIFRTSIKGNEVGKTMCKDFLPTVLKARTFVPALEPLVVGKGLDTA</sequence>
<dbReference type="InterPro" id="IPR047122">
    <property type="entry name" value="Trans-enoyl_RdTase-like"/>
</dbReference>
<dbReference type="PANTHER" id="PTHR45348:SF2">
    <property type="entry name" value="ZINC-TYPE ALCOHOL DEHYDROGENASE-LIKE PROTEIN C2E1P3.01"/>
    <property type="match status" value="1"/>
</dbReference>
<proteinExistence type="inferred from homology"/>
<reference evidence="4 5" key="1">
    <citation type="submission" date="2016-04" db="EMBL/GenBank/DDBJ databases">
        <title>A degradative enzymes factory behind the ericoid mycorrhizal symbiosis.</title>
        <authorList>
            <consortium name="DOE Joint Genome Institute"/>
            <person name="Martino E."/>
            <person name="Morin E."/>
            <person name="Grelet G."/>
            <person name="Kuo A."/>
            <person name="Kohler A."/>
            <person name="Daghino S."/>
            <person name="Barry K."/>
            <person name="Choi C."/>
            <person name="Cichocki N."/>
            <person name="Clum A."/>
            <person name="Copeland A."/>
            <person name="Hainaut M."/>
            <person name="Haridas S."/>
            <person name="Labutti K."/>
            <person name="Lindquist E."/>
            <person name="Lipzen A."/>
            <person name="Khouja H.-R."/>
            <person name="Murat C."/>
            <person name="Ohm R."/>
            <person name="Olson A."/>
            <person name="Spatafora J."/>
            <person name="Veneault-Fourrey C."/>
            <person name="Henrissat B."/>
            <person name="Grigoriev I."/>
            <person name="Martin F."/>
            <person name="Perotto S."/>
        </authorList>
    </citation>
    <scope>NUCLEOTIDE SEQUENCE [LARGE SCALE GENOMIC DNA]</scope>
    <source>
        <strain evidence="4 5">E</strain>
    </source>
</reference>
<dbReference type="InterPro" id="IPR036291">
    <property type="entry name" value="NAD(P)-bd_dom_sf"/>
</dbReference>
<name>A0A2J6TC94_9HELO</name>
<keyword evidence="5" id="KW-1185">Reference proteome</keyword>
<dbReference type="AlphaFoldDB" id="A0A2J6TC94"/>
<protein>
    <submittedName>
        <fullName evidence="4">Zinc-binding oxidoreductase CipB</fullName>
    </submittedName>
</protein>
<dbReference type="Gene3D" id="3.40.50.720">
    <property type="entry name" value="NAD(P)-binding Rossmann-like Domain"/>
    <property type="match status" value="2"/>
</dbReference>
<dbReference type="SUPFAM" id="SSF50129">
    <property type="entry name" value="GroES-like"/>
    <property type="match status" value="1"/>
</dbReference>
<dbReference type="STRING" id="1095630.A0A2J6TC94"/>
<organism evidence="4 5">
    <name type="scientific">Hyaloscypha bicolor E</name>
    <dbReference type="NCBI Taxonomy" id="1095630"/>
    <lineage>
        <taxon>Eukaryota</taxon>
        <taxon>Fungi</taxon>
        <taxon>Dikarya</taxon>
        <taxon>Ascomycota</taxon>
        <taxon>Pezizomycotina</taxon>
        <taxon>Leotiomycetes</taxon>
        <taxon>Helotiales</taxon>
        <taxon>Hyaloscyphaceae</taxon>
        <taxon>Hyaloscypha</taxon>
        <taxon>Hyaloscypha bicolor</taxon>
    </lineage>
</organism>
<feature type="domain" description="Alcohol dehydrogenase-like N-terminal" evidence="3">
    <location>
        <begin position="42"/>
        <end position="130"/>
    </location>
</feature>
<dbReference type="RefSeq" id="XP_024737554.1">
    <property type="nucleotide sequence ID" value="XM_024885803.1"/>
</dbReference>
<comment type="similarity">
    <text evidence="1">Belongs to the zinc-containing alcohol dehydrogenase family.</text>
</comment>
<evidence type="ECO:0000256" key="1">
    <source>
        <dbReference type="ARBA" id="ARBA00008072"/>
    </source>
</evidence>
<dbReference type="GO" id="GO:0016651">
    <property type="term" value="F:oxidoreductase activity, acting on NAD(P)H"/>
    <property type="evidence" value="ECO:0007669"/>
    <property type="project" value="InterPro"/>
</dbReference>
<gene>
    <name evidence="4" type="ORF">K444DRAFT_652539</name>
</gene>